<keyword evidence="2" id="KW-0812">Transmembrane</keyword>
<feature type="transmembrane region" description="Helical" evidence="2">
    <location>
        <begin position="336"/>
        <end position="354"/>
    </location>
</feature>
<gene>
    <name evidence="3" type="ORF">CRM22_010256</name>
</gene>
<sequence length="480" mass="54696">MNNFTYVESESQTETLIDAVSRMTQLVTAPARQLVTCLLSVFFVVGILLIIPALFQTAAAYVWAAQSRKVANIRIQPIRNPNAQKRSSNRGGRDDCEVPRTLTGLEARKLLSKQDRTLFLYRILACSASLLVLVFSTLPQLVFVVAKPISDTTIHRQWGWCHAIVYADLVSRCFATYLVVVPFGVVFWNYIFSEVIPRRHLLTDNVFQVILQAAIPTSAFSTLLPILLIAKQYVPTPVEKRIFCGLNEPWYLAFIYYDFIVTRIVPCVCIMIIAAGFLRWLSRSDYGIFYEPGLFILFLLPLCCCEVVIHVCQHAGALKAITEPIFSSLLLVCYSIYHMSFSCTFVLATMRSVVGEIREEMRRRQFFFLGEHELAEVVGEEESGMHGTIRQTRLIQGLQKQFSVAFRWKPDFTEEETRTVINNPTDFLGNDQDEPGSCPPRQGLEKNSRMRSEQNVSRVDDAILHYEILQHSAHLKKTKK</sequence>
<evidence type="ECO:0000313" key="3">
    <source>
        <dbReference type="EMBL" id="TGZ55930.1"/>
    </source>
</evidence>
<organism evidence="3 4">
    <name type="scientific">Opisthorchis felineus</name>
    <dbReference type="NCBI Taxonomy" id="147828"/>
    <lineage>
        <taxon>Eukaryota</taxon>
        <taxon>Metazoa</taxon>
        <taxon>Spiralia</taxon>
        <taxon>Lophotrochozoa</taxon>
        <taxon>Platyhelminthes</taxon>
        <taxon>Trematoda</taxon>
        <taxon>Digenea</taxon>
        <taxon>Opisthorchiida</taxon>
        <taxon>Opisthorchiata</taxon>
        <taxon>Opisthorchiidae</taxon>
        <taxon>Opisthorchis</taxon>
    </lineage>
</organism>
<evidence type="ECO:0000256" key="1">
    <source>
        <dbReference type="SAM" id="MobiDB-lite"/>
    </source>
</evidence>
<feature type="transmembrane region" description="Helical" evidence="2">
    <location>
        <begin position="38"/>
        <end position="64"/>
    </location>
</feature>
<dbReference type="OrthoDB" id="6225086at2759"/>
<reference evidence="3 4" key="1">
    <citation type="journal article" date="2019" name="BMC Genomics">
        <title>New insights from Opisthorchis felineus genome: update on genomics of the epidemiologically important liver flukes.</title>
        <authorList>
            <person name="Ershov N.I."/>
            <person name="Mordvinov V.A."/>
            <person name="Prokhortchouk E.B."/>
            <person name="Pakharukova M.Y."/>
            <person name="Gunbin K.V."/>
            <person name="Ustyantsev K."/>
            <person name="Genaev M.A."/>
            <person name="Blinov A.G."/>
            <person name="Mazur A."/>
            <person name="Boulygina E."/>
            <person name="Tsygankova S."/>
            <person name="Khrameeva E."/>
            <person name="Chekanov N."/>
            <person name="Fan G."/>
            <person name="Xiao A."/>
            <person name="Zhang H."/>
            <person name="Xu X."/>
            <person name="Yang H."/>
            <person name="Solovyev V."/>
            <person name="Lee S.M."/>
            <person name="Liu X."/>
            <person name="Afonnikov D.A."/>
            <person name="Skryabin K.G."/>
        </authorList>
    </citation>
    <scope>NUCLEOTIDE SEQUENCE [LARGE SCALE GENOMIC DNA]</scope>
    <source>
        <strain evidence="3">AK-0245</strain>
        <tissue evidence="3">Whole organism</tissue>
    </source>
</reference>
<feature type="compositionally biased region" description="Basic and acidic residues" evidence="1">
    <location>
        <begin position="443"/>
        <end position="455"/>
    </location>
</feature>
<proteinExistence type="predicted"/>
<keyword evidence="2" id="KW-1133">Transmembrane helix</keyword>
<evidence type="ECO:0008006" key="5">
    <source>
        <dbReference type="Google" id="ProtNLM"/>
    </source>
</evidence>
<dbReference type="EMBL" id="SJOL01009744">
    <property type="protein sequence ID" value="TGZ55930.1"/>
    <property type="molecule type" value="Genomic_DNA"/>
</dbReference>
<feature type="transmembrane region" description="Helical" evidence="2">
    <location>
        <begin position="254"/>
        <end position="281"/>
    </location>
</feature>
<keyword evidence="4" id="KW-1185">Reference proteome</keyword>
<comment type="caution">
    <text evidence="3">The sequence shown here is derived from an EMBL/GenBank/DDBJ whole genome shotgun (WGS) entry which is preliminary data.</text>
</comment>
<feature type="region of interest" description="Disordered" evidence="1">
    <location>
        <begin position="422"/>
        <end position="455"/>
    </location>
</feature>
<dbReference type="Proteomes" id="UP000308267">
    <property type="component" value="Unassembled WGS sequence"/>
</dbReference>
<feature type="transmembrane region" description="Helical" evidence="2">
    <location>
        <begin position="174"/>
        <end position="192"/>
    </location>
</feature>
<name>A0A4S2L0F1_OPIFE</name>
<feature type="transmembrane region" description="Helical" evidence="2">
    <location>
        <begin position="213"/>
        <end position="234"/>
    </location>
</feature>
<evidence type="ECO:0000256" key="2">
    <source>
        <dbReference type="SAM" id="Phobius"/>
    </source>
</evidence>
<evidence type="ECO:0000313" key="4">
    <source>
        <dbReference type="Proteomes" id="UP000308267"/>
    </source>
</evidence>
<protein>
    <recommendedName>
        <fullName evidence="5">G-protein coupled receptors family 1 profile domain-containing protein</fullName>
    </recommendedName>
</protein>
<dbReference type="AlphaFoldDB" id="A0A4S2L0F1"/>
<feature type="transmembrane region" description="Helical" evidence="2">
    <location>
        <begin position="118"/>
        <end position="138"/>
    </location>
</feature>
<feature type="transmembrane region" description="Helical" evidence="2">
    <location>
        <begin position="293"/>
        <end position="316"/>
    </location>
</feature>
<accession>A0A4S2L0F1</accession>
<keyword evidence="2" id="KW-0472">Membrane</keyword>